<dbReference type="EMBL" id="MU151172">
    <property type="protein sequence ID" value="KAF9448131.1"/>
    <property type="molecule type" value="Genomic_DNA"/>
</dbReference>
<keyword evidence="3" id="KW-1185">Reference proteome</keyword>
<keyword evidence="1" id="KW-0812">Transmembrane</keyword>
<comment type="caution">
    <text evidence="2">The sequence shown here is derived from an EMBL/GenBank/DDBJ whole genome shotgun (WGS) entry which is preliminary data.</text>
</comment>
<dbReference type="Proteomes" id="UP000807342">
    <property type="component" value="Unassembled WGS sequence"/>
</dbReference>
<proteinExistence type="predicted"/>
<organism evidence="2 3">
    <name type="scientific">Macrolepiota fuliginosa MF-IS2</name>
    <dbReference type="NCBI Taxonomy" id="1400762"/>
    <lineage>
        <taxon>Eukaryota</taxon>
        <taxon>Fungi</taxon>
        <taxon>Dikarya</taxon>
        <taxon>Basidiomycota</taxon>
        <taxon>Agaricomycotina</taxon>
        <taxon>Agaricomycetes</taxon>
        <taxon>Agaricomycetidae</taxon>
        <taxon>Agaricales</taxon>
        <taxon>Agaricineae</taxon>
        <taxon>Agaricaceae</taxon>
        <taxon>Macrolepiota</taxon>
    </lineage>
</organism>
<dbReference type="AlphaFoldDB" id="A0A9P6C171"/>
<keyword evidence="1" id="KW-0472">Membrane</keyword>
<feature type="transmembrane region" description="Helical" evidence="1">
    <location>
        <begin position="12"/>
        <end position="36"/>
    </location>
</feature>
<gene>
    <name evidence="2" type="ORF">P691DRAFT_69106</name>
</gene>
<keyword evidence="1" id="KW-1133">Transmembrane helix</keyword>
<sequence length="95" mass="10728">MLCWHSPGTAWAIFDLFSVTLLTEFSSHCIWTYLLLAMVPFSYHSRFVCGDASRSCINPVAFPPSSSPLIFLIPVFLCLRPLSILPYRFSFACCV</sequence>
<evidence type="ECO:0000313" key="3">
    <source>
        <dbReference type="Proteomes" id="UP000807342"/>
    </source>
</evidence>
<protein>
    <submittedName>
        <fullName evidence="2">Uncharacterized protein</fullName>
    </submittedName>
</protein>
<accession>A0A9P6C171</accession>
<name>A0A9P6C171_9AGAR</name>
<evidence type="ECO:0000313" key="2">
    <source>
        <dbReference type="EMBL" id="KAF9448131.1"/>
    </source>
</evidence>
<reference evidence="2" key="1">
    <citation type="submission" date="2020-11" db="EMBL/GenBank/DDBJ databases">
        <authorList>
            <consortium name="DOE Joint Genome Institute"/>
            <person name="Ahrendt S."/>
            <person name="Riley R."/>
            <person name="Andreopoulos W."/>
            <person name="Labutti K."/>
            <person name="Pangilinan J."/>
            <person name="Ruiz-Duenas F.J."/>
            <person name="Barrasa J.M."/>
            <person name="Sanchez-Garcia M."/>
            <person name="Camarero S."/>
            <person name="Miyauchi S."/>
            <person name="Serrano A."/>
            <person name="Linde D."/>
            <person name="Babiker R."/>
            <person name="Drula E."/>
            <person name="Ayuso-Fernandez I."/>
            <person name="Pacheco R."/>
            <person name="Padilla G."/>
            <person name="Ferreira P."/>
            <person name="Barriuso J."/>
            <person name="Kellner H."/>
            <person name="Castanera R."/>
            <person name="Alfaro M."/>
            <person name="Ramirez L."/>
            <person name="Pisabarro A.G."/>
            <person name="Kuo A."/>
            <person name="Tritt A."/>
            <person name="Lipzen A."/>
            <person name="He G."/>
            <person name="Yan M."/>
            <person name="Ng V."/>
            <person name="Cullen D."/>
            <person name="Martin F."/>
            <person name="Rosso M.-N."/>
            <person name="Henrissat B."/>
            <person name="Hibbett D."/>
            <person name="Martinez A.T."/>
            <person name="Grigoriev I.V."/>
        </authorList>
    </citation>
    <scope>NUCLEOTIDE SEQUENCE</scope>
    <source>
        <strain evidence="2">MF-IS2</strain>
    </source>
</reference>
<evidence type="ECO:0000256" key="1">
    <source>
        <dbReference type="SAM" id="Phobius"/>
    </source>
</evidence>